<dbReference type="SUPFAM" id="SSF110849">
    <property type="entry name" value="ParB/Sulfiredoxin"/>
    <property type="match status" value="1"/>
</dbReference>
<dbReference type="InterPro" id="IPR004437">
    <property type="entry name" value="ParB/RepB/Spo0J"/>
</dbReference>
<dbReference type="Gene3D" id="3.90.1530.30">
    <property type="match status" value="1"/>
</dbReference>
<dbReference type="RefSeq" id="WP_211430277.1">
    <property type="nucleotide sequence ID" value="NZ_CP072649.1"/>
</dbReference>
<evidence type="ECO:0000313" key="4">
    <source>
        <dbReference type="EMBL" id="QUW04388.1"/>
    </source>
</evidence>
<dbReference type="PANTHER" id="PTHR33375">
    <property type="entry name" value="CHROMOSOME-PARTITIONING PROTEIN PARB-RELATED"/>
    <property type="match status" value="1"/>
</dbReference>
<evidence type="ECO:0000256" key="1">
    <source>
        <dbReference type="ARBA" id="ARBA00006295"/>
    </source>
</evidence>
<evidence type="ECO:0000259" key="3">
    <source>
        <dbReference type="SMART" id="SM00470"/>
    </source>
</evidence>
<dbReference type="InterPro" id="IPR036086">
    <property type="entry name" value="ParB/Sulfiredoxin_sf"/>
</dbReference>
<keyword evidence="5" id="KW-1185">Reference proteome</keyword>
<dbReference type="CDD" id="cd16393">
    <property type="entry name" value="SPO0J_N"/>
    <property type="match status" value="1"/>
</dbReference>
<gene>
    <name evidence="4" type="ORF">J8C06_11345</name>
</gene>
<organism evidence="4 5">
    <name type="scientific">Chloracidobacterium validum</name>
    <dbReference type="NCBI Taxonomy" id="2821543"/>
    <lineage>
        <taxon>Bacteria</taxon>
        <taxon>Pseudomonadati</taxon>
        <taxon>Acidobacteriota</taxon>
        <taxon>Terriglobia</taxon>
        <taxon>Terriglobales</taxon>
        <taxon>Acidobacteriaceae</taxon>
        <taxon>Chloracidobacterium</taxon>
    </lineage>
</organism>
<protein>
    <submittedName>
        <fullName evidence="4">ParB/RepB/Spo0J family partition protein</fullName>
    </submittedName>
</protein>
<dbReference type="Gene3D" id="1.10.10.2830">
    <property type="match status" value="1"/>
</dbReference>
<evidence type="ECO:0000256" key="2">
    <source>
        <dbReference type="ARBA" id="ARBA00022829"/>
    </source>
</evidence>
<feature type="domain" description="ParB-like N-terminal" evidence="3">
    <location>
        <begin position="38"/>
        <end position="129"/>
    </location>
</feature>
<dbReference type="Proteomes" id="UP000676506">
    <property type="component" value="Chromosome 2"/>
</dbReference>
<comment type="similarity">
    <text evidence="1">Belongs to the ParB family.</text>
</comment>
<sequence>MSKTKQFATSSTLSPARLSALADHVAAELGTEGTAGSVELPLTLLRENPYQPRRTFDAEALRDLTASVRQHGVLQPLVGRREADGRVTVIAGHRRWRAAEAAGLATVPVVLRRGVTDTELRLLALVENLQREDLQAVEKARALGEAARHFSTQTQAAQALGMKRSALAMWLRALELEDEVLDVCAGLPTCSLRMLLDLLALAPARRLAAAKRLAAAVADDPARPGGSAAGERTASPTGRVFQFTYRLPGKSATLRVTVTSTARRAATSNADLRAALQAALERLAAD</sequence>
<dbReference type="Pfam" id="PF17762">
    <property type="entry name" value="HTH_ParB"/>
    <property type="match status" value="1"/>
</dbReference>
<dbReference type="SUPFAM" id="SSF109709">
    <property type="entry name" value="KorB DNA-binding domain-like"/>
    <property type="match status" value="1"/>
</dbReference>
<dbReference type="PANTHER" id="PTHR33375:SF1">
    <property type="entry name" value="CHROMOSOME-PARTITIONING PROTEIN PARB-RELATED"/>
    <property type="match status" value="1"/>
</dbReference>
<accession>A0ABX8BBS3</accession>
<evidence type="ECO:0000313" key="5">
    <source>
        <dbReference type="Proteomes" id="UP000676506"/>
    </source>
</evidence>
<dbReference type="InterPro" id="IPR003115">
    <property type="entry name" value="ParB_N"/>
</dbReference>
<name>A0ABX8BBS3_9BACT</name>
<dbReference type="InterPro" id="IPR050336">
    <property type="entry name" value="Chromosome_partition/occlusion"/>
</dbReference>
<dbReference type="Pfam" id="PF02195">
    <property type="entry name" value="ParB_N"/>
    <property type="match status" value="1"/>
</dbReference>
<proteinExistence type="inferred from homology"/>
<dbReference type="EMBL" id="CP072649">
    <property type="protein sequence ID" value="QUW04388.1"/>
    <property type="molecule type" value="Genomic_DNA"/>
</dbReference>
<reference evidence="4 5" key="1">
    <citation type="submission" date="2021-03" db="EMBL/GenBank/DDBJ databases">
        <title>Genomic and phenotypic characterization of Chloracidobacterium isolates provides evidence for multiple species.</title>
        <authorList>
            <person name="Saini M.K."/>
            <person name="Costas A.M.G."/>
            <person name="Tank M."/>
            <person name="Bryant D.A."/>
        </authorList>
    </citation>
    <scope>NUCLEOTIDE SEQUENCE [LARGE SCALE GENOMIC DNA]</scope>
    <source>
        <strain evidence="4 5">BV2-C</strain>
    </source>
</reference>
<dbReference type="InterPro" id="IPR041468">
    <property type="entry name" value="HTH_ParB/Spo0J"/>
</dbReference>
<dbReference type="SMART" id="SM00470">
    <property type="entry name" value="ParB"/>
    <property type="match status" value="1"/>
</dbReference>
<dbReference type="NCBIfam" id="TIGR00180">
    <property type="entry name" value="parB_part"/>
    <property type="match status" value="1"/>
</dbReference>
<keyword evidence="2" id="KW-0159">Chromosome partition</keyword>